<evidence type="ECO:0000259" key="4">
    <source>
        <dbReference type="PROSITE" id="PS51379"/>
    </source>
</evidence>
<dbReference type="Pfam" id="PF13187">
    <property type="entry name" value="Fer4_9"/>
    <property type="match status" value="1"/>
</dbReference>
<dbReference type="InterPro" id="IPR009051">
    <property type="entry name" value="Helical_ferredxn"/>
</dbReference>
<dbReference type="AlphaFoldDB" id="A0AAW9DTU3"/>
<dbReference type="GO" id="GO:0051536">
    <property type="term" value="F:iron-sulfur cluster binding"/>
    <property type="evidence" value="ECO:0007669"/>
    <property type="project" value="UniProtKB-KW"/>
</dbReference>
<name>A0AAW9DTU3_ACIAO</name>
<dbReference type="InterPro" id="IPR051460">
    <property type="entry name" value="HdrC_iron-sulfur_subunit"/>
</dbReference>
<dbReference type="PANTHER" id="PTHR43255">
    <property type="entry name" value="IRON-SULFUR-BINDING OXIDOREDUCTASE FADF-RELATED-RELATED"/>
    <property type="match status" value="1"/>
</dbReference>
<evidence type="ECO:0000256" key="2">
    <source>
        <dbReference type="ARBA" id="ARBA00023004"/>
    </source>
</evidence>
<dbReference type="PANTHER" id="PTHR43255:SF2">
    <property type="entry name" value="HETERODISULFIDE REDUCTASE RELATED PROTEIN"/>
    <property type="match status" value="1"/>
</dbReference>
<feature type="domain" description="4Fe-4S ferredoxin-type" evidence="4">
    <location>
        <begin position="97"/>
        <end position="129"/>
    </location>
</feature>
<gene>
    <name evidence="5" type="ORF">SIL87_17780</name>
</gene>
<accession>A0AAW9DTU3</accession>
<evidence type="ECO:0000256" key="3">
    <source>
        <dbReference type="ARBA" id="ARBA00023014"/>
    </source>
</evidence>
<protein>
    <submittedName>
        <fullName evidence="5">4Fe-4S dicluster domain-containing protein</fullName>
    </submittedName>
</protein>
<sequence length="260" mass="29389">MPIHEKSLIRPENLRRNESLIIEGVDVSGDWSTFIDSRVITDYNETMQDEIAALPGGENIHRCWQCGSCTNSCTVNAINPDFNPRYWIYLIRMGYESELLRDKDIIWQCVSCNKCTYACPRDVVPEGVMKATAHWLELKGHTEPSNSTKFDDVFSNQVFATGKIEDGLVMRDYFKATNQSITQPWLIAMVKSLASRMPVTLLMKLGISTVIRPRTRDWSRAREAIGEYVTERKVKDHATVGMPISHAKAAQGEPISTKGS</sequence>
<keyword evidence="1" id="KW-0479">Metal-binding</keyword>
<dbReference type="EMBL" id="JAWXYB010000018">
    <property type="protein sequence ID" value="MDX5932606.1"/>
    <property type="molecule type" value="Genomic_DNA"/>
</dbReference>
<keyword evidence="3" id="KW-0411">Iron-sulfur</keyword>
<comment type="caution">
    <text evidence="5">The sequence shown here is derived from an EMBL/GenBank/DDBJ whole genome shotgun (WGS) entry which is preliminary data.</text>
</comment>
<dbReference type="PROSITE" id="PS00198">
    <property type="entry name" value="4FE4S_FER_1"/>
    <property type="match status" value="1"/>
</dbReference>
<dbReference type="RefSeq" id="WP_319615459.1">
    <property type="nucleotide sequence ID" value="NZ_JAWXYB010000018.1"/>
</dbReference>
<dbReference type="SUPFAM" id="SSF46548">
    <property type="entry name" value="alpha-helical ferredoxin"/>
    <property type="match status" value="1"/>
</dbReference>
<evidence type="ECO:0000313" key="5">
    <source>
        <dbReference type="EMBL" id="MDX5932606.1"/>
    </source>
</evidence>
<dbReference type="InterPro" id="IPR017900">
    <property type="entry name" value="4Fe4S_Fe_S_CS"/>
</dbReference>
<dbReference type="Proteomes" id="UP001279553">
    <property type="component" value="Unassembled WGS sequence"/>
</dbReference>
<feature type="domain" description="4Fe-4S ferredoxin-type" evidence="4">
    <location>
        <begin position="54"/>
        <end position="83"/>
    </location>
</feature>
<dbReference type="PROSITE" id="PS51379">
    <property type="entry name" value="4FE4S_FER_2"/>
    <property type="match status" value="2"/>
</dbReference>
<dbReference type="Gene3D" id="1.10.1060.10">
    <property type="entry name" value="Alpha-helical ferredoxin"/>
    <property type="match status" value="1"/>
</dbReference>
<dbReference type="GO" id="GO:0046872">
    <property type="term" value="F:metal ion binding"/>
    <property type="evidence" value="ECO:0007669"/>
    <property type="project" value="UniProtKB-KW"/>
</dbReference>
<keyword evidence="2" id="KW-0408">Iron</keyword>
<evidence type="ECO:0000256" key="1">
    <source>
        <dbReference type="ARBA" id="ARBA00022723"/>
    </source>
</evidence>
<evidence type="ECO:0000313" key="6">
    <source>
        <dbReference type="Proteomes" id="UP001279553"/>
    </source>
</evidence>
<reference evidence="5 6" key="1">
    <citation type="submission" date="2023-11" db="EMBL/GenBank/DDBJ databases">
        <title>MicrobeMod: A computational toolkit for identifying prokaryotic methylation and restriction-modification with nanopore sequencing.</title>
        <authorList>
            <person name="Crits-Christoph A."/>
            <person name="Kang S.C."/>
            <person name="Lee H."/>
            <person name="Ostrov N."/>
        </authorList>
    </citation>
    <scope>NUCLEOTIDE SEQUENCE [LARGE SCALE GENOMIC DNA]</scope>
    <source>
        <strain evidence="5 6">DSMZ 700</strain>
    </source>
</reference>
<keyword evidence="6" id="KW-1185">Reference proteome</keyword>
<dbReference type="GO" id="GO:0005886">
    <property type="term" value="C:plasma membrane"/>
    <property type="evidence" value="ECO:0007669"/>
    <property type="project" value="TreeGrafter"/>
</dbReference>
<dbReference type="InterPro" id="IPR017896">
    <property type="entry name" value="4Fe4S_Fe-S-bd"/>
</dbReference>
<proteinExistence type="predicted"/>
<organism evidence="5 6">
    <name type="scientific">Acidiphilium acidophilum</name>
    <name type="common">Thiobacillus acidophilus</name>
    <dbReference type="NCBI Taxonomy" id="76588"/>
    <lineage>
        <taxon>Bacteria</taxon>
        <taxon>Pseudomonadati</taxon>
        <taxon>Pseudomonadota</taxon>
        <taxon>Alphaproteobacteria</taxon>
        <taxon>Acetobacterales</taxon>
        <taxon>Acidocellaceae</taxon>
        <taxon>Acidiphilium</taxon>
    </lineage>
</organism>